<name>A0A166XBB0_9AGAM</name>
<evidence type="ECO:0000313" key="2">
    <source>
        <dbReference type="Proteomes" id="UP000076532"/>
    </source>
</evidence>
<dbReference type="OrthoDB" id="2687732at2759"/>
<dbReference type="EMBL" id="KV417480">
    <property type="protein sequence ID" value="KZP34609.1"/>
    <property type="molecule type" value="Genomic_DNA"/>
</dbReference>
<dbReference type="Proteomes" id="UP000076532">
    <property type="component" value="Unassembled WGS sequence"/>
</dbReference>
<organism evidence="1 2">
    <name type="scientific">Athelia psychrophila</name>
    <dbReference type="NCBI Taxonomy" id="1759441"/>
    <lineage>
        <taxon>Eukaryota</taxon>
        <taxon>Fungi</taxon>
        <taxon>Dikarya</taxon>
        <taxon>Basidiomycota</taxon>
        <taxon>Agaricomycotina</taxon>
        <taxon>Agaricomycetes</taxon>
        <taxon>Agaricomycetidae</taxon>
        <taxon>Atheliales</taxon>
        <taxon>Atheliaceae</taxon>
        <taxon>Athelia</taxon>
    </lineage>
</organism>
<evidence type="ECO:0000313" key="1">
    <source>
        <dbReference type="EMBL" id="KZP34609.1"/>
    </source>
</evidence>
<protein>
    <submittedName>
        <fullName evidence="1">Uncharacterized protein</fullName>
    </submittedName>
</protein>
<sequence length="135" mass="14718">MALSRSLADAHITSVLMSAQAGPSRLRQPPVLNGRSQEEGNMETFFARLSLQEIDVFEGVHRADQGEGPMSDAELALSLFFEDARALQRFNSDRAMALSLNESTYDPVPTTRAAPPQAPRPATVIHARPHIHADA</sequence>
<accession>A0A166XBB0</accession>
<keyword evidence="2" id="KW-1185">Reference proteome</keyword>
<gene>
    <name evidence="1" type="ORF">FIBSPDRAFT_11964</name>
</gene>
<proteinExistence type="predicted"/>
<dbReference type="AlphaFoldDB" id="A0A166XBB0"/>
<reference evidence="1 2" key="1">
    <citation type="journal article" date="2016" name="Mol. Biol. Evol.">
        <title>Comparative Genomics of Early-Diverging Mushroom-Forming Fungi Provides Insights into the Origins of Lignocellulose Decay Capabilities.</title>
        <authorList>
            <person name="Nagy L.G."/>
            <person name="Riley R."/>
            <person name="Tritt A."/>
            <person name="Adam C."/>
            <person name="Daum C."/>
            <person name="Floudas D."/>
            <person name="Sun H."/>
            <person name="Yadav J.S."/>
            <person name="Pangilinan J."/>
            <person name="Larsson K.H."/>
            <person name="Matsuura K."/>
            <person name="Barry K."/>
            <person name="Labutti K."/>
            <person name="Kuo R."/>
            <person name="Ohm R.A."/>
            <person name="Bhattacharya S.S."/>
            <person name="Shirouzu T."/>
            <person name="Yoshinaga Y."/>
            <person name="Martin F.M."/>
            <person name="Grigoriev I.V."/>
            <person name="Hibbett D.S."/>
        </authorList>
    </citation>
    <scope>NUCLEOTIDE SEQUENCE [LARGE SCALE GENOMIC DNA]</scope>
    <source>
        <strain evidence="1 2">CBS 109695</strain>
    </source>
</reference>